<sequence>MLLQLPVFEALLAPCSVSAAAFTNHEKGHFCSSCQRVVQDFSHSENPAVDLAAARAASPDGRVCGSFQRGQVLVPTAPTLSRRLRWFLMSLVLVVGQGLTAREALAQVSKPLPHNMRTVSLPENVPTPLPAVADENSGVVYGAIVELMPSFRGGGQRELVAYIQKHIRWPKAAGRVCAEGRVFASFTIGADGRVHDAHIVKSLDPLLDAEVLRVIRQLTGFKPGRQNGQPVAVSFTVPVSFKLE</sequence>
<keyword evidence="4" id="KW-1003">Cell membrane</keyword>
<proteinExistence type="inferred from homology"/>
<dbReference type="RefSeq" id="WP_208178049.1">
    <property type="nucleotide sequence ID" value="NZ_JAGETZ010000016.1"/>
</dbReference>
<dbReference type="SUPFAM" id="SSF74653">
    <property type="entry name" value="TolA/TonB C-terminal domain"/>
    <property type="match status" value="1"/>
</dbReference>
<dbReference type="Gene3D" id="3.30.1150.10">
    <property type="match status" value="1"/>
</dbReference>
<protein>
    <submittedName>
        <fullName evidence="12">Energy transducer TonB</fullName>
    </submittedName>
</protein>
<evidence type="ECO:0000256" key="3">
    <source>
        <dbReference type="ARBA" id="ARBA00022448"/>
    </source>
</evidence>
<keyword evidence="8" id="KW-1133">Transmembrane helix</keyword>
<evidence type="ECO:0000256" key="1">
    <source>
        <dbReference type="ARBA" id="ARBA00004383"/>
    </source>
</evidence>
<dbReference type="PANTHER" id="PTHR33446:SF2">
    <property type="entry name" value="PROTEIN TONB"/>
    <property type="match status" value="1"/>
</dbReference>
<organism evidence="12 13">
    <name type="scientific">Hymenobacter negativus</name>
    <dbReference type="NCBI Taxonomy" id="2795026"/>
    <lineage>
        <taxon>Bacteria</taxon>
        <taxon>Pseudomonadati</taxon>
        <taxon>Bacteroidota</taxon>
        <taxon>Cytophagia</taxon>
        <taxon>Cytophagales</taxon>
        <taxon>Hymenobacteraceae</taxon>
        <taxon>Hymenobacter</taxon>
    </lineage>
</organism>
<dbReference type="Pfam" id="PF03544">
    <property type="entry name" value="TonB_C"/>
    <property type="match status" value="1"/>
</dbReference>
<evidence type="ECO:0000256" key="7">
    <source>
        <dbReference type="ARBA" id="ARBA00022927"/>
    </source>
</evidence>
<feature type="signal peptide" evidence="10">
    <location>
        <begin position="1"/>
        <end position="19"/>
    </location>
</feature>
<keyword evidence="5" id="KW-0997">Cell inner membrane</keyword>
<dbReference type="InterPro" id="IPR037682">
    <property type="entry name" value="TonB_C"/>
</dbReference>
<evidence type="ECO:0000256" key="8">
    <source>
        <dbReference type="ARBA" id="ARBA00022989"/>
    </source>
</evidence>
<evidence type="ECO:0000313" key="13">
    <source>
        <dbReference type="Proteomes" id="UP000664369"/>
    </source>
</evidence>
<feature type="chain" id="PRO_5046663528" evidence="10">
    <location>
        <begin position="20"/>
        <end position="244"/>
    </location>
</feature>
<dbReference type="PANTHER" id="PTHR33446">
    <property type="entry name" value="PROTEIN TONB-RELATED"/>
    <property type="match status" value="1"/>
</dbReference>
<keyword evidence="9" id="KW-0472">Membrane</keyword>
<keyword evidence="3" id="KW-0813">Transport</keyword>
<feature type="domain" description="TonB C-terminal" evidence="11">
    <location>
        <begin position="154"/>
        <end position="244"/>
    </location>
</feature>
<dbReference type="InterPro" id="IPR006260">
    <property type="entry name" value="TonB/TolA_C"/>
</dbReference>
<keyword evidence="7" id="KW-0653">Protein transport</keyword>
<dbReference type="PROSITE" id="PS52015">
    <property type="entry name" value="TONB_CTD"/>
    <property type="match status" value="1"/>
</dbReference>
<comment type="similarity">
    <text evidence="2">Belongs to the TonB family.</text>
</comment>
<name>A0ABS3QNL9_9BACT</name>
<gene>
    <name evidence="12" type="ORF">J4E00_24650</name>
</gene>
<accession>A0ABS3QNL9</accession>
<evidence type="ECO:0000256" key="4">
    <source>
        <dbReference type="ARBA" id="ARBA00022475"/>
    </source>
</evidence>
<dbReference type="NCBIfam" id="TIGR01352">
    <property type="entry name" value="tonB_Cterm"/>
    <property type="match status" value="1"/>
</dbReference>
<dbReference type="InterPro" id="IPR051045">
    <property type="entry name" value="TonB-dependent_transducer"/>
</dbReference>
<comment type="caution">
    <text evidence="12">The sequence shown here is derived from an EMBL/GenBank/DDBJ whole genome shotgun (WGS) entry which is preliminary data.</text>
</comment>
<evidence type="ECO:0000256" key="5">
    <source>
        <dbReference type="ARBA" id="ARBA00022519"/>
    </source>
</evidence>
<dbReference type="Proteomes" id="UP000664369">
    <property type="component" value="Unassembled WGS sequence"/>
</dbReference>
<keyword evidence="6" id="KW-0812">Transmembrane</keyword>
<dbReference type="EMBL" id="JAGETZ010000016">
    <property type="protein sequence ID" value="MBO2012280.1"/>
    <property type="molecule type" value="Genomic_DNA"/>
</dbReference>
<keyword evidence="10" id="KW-0732">Signal</keyword>
<evidence type="ECO:0000313" key="12">
    <source>
        <dbReference type="EMBL" id="MBO2012280.1"/>
    </source>
</evidence>
<evidence type="ECO:0000256" key="6">
    <source>
        <dbReference type="ARBA" id="ARBA00022692"/>
    </source>
</evidence>
<reference evidence="12 13" key="1">
    <citation type="submission" date="2021-03" db="EMBL/GenBank/DDBJ databases">
        <authorList>
            <person name="Kim M.K."/>
        </authorList>
    </citation>
    <scope>NUCLEOTIDE SEQUENCE [LARGE SCALE GENOMIC DNA]</scope>
    <source>
        <strain evidence="12 13">BT442</strain>
    </source>
</reference>
<keyword evidence="13" id="KW-1185">Reference proteome</keyword>
<evidence type="ECO:0000256" key="10">
    <source>
        <dbReference type="SAM" id="SignalP"/>
    </source>
</evidence>
<comment type="subcellular location">
    <subcellularLocation>
        <location evidence="1">Cell inner membrane</location>
        <topology evidence="1">Single-pass membrane protein</topology>
        <orientation evidence="1">Periplasmic side</orientation>
    </subcellularLocation>
</comment>
<evidence type="ECO:0000259" key="11">
    <source>
        <dbReference type="PROSITE" id="PS52015"/>
    </source>
</evidence>
<evidence type="ECO:0000256" key="2">
    <source>
        <dbReference type="ARBA" id="ARBA00006555"/>
    </source>
</evidence>
<evidence type="ECO:0000256" key="9">
    <source>
        <dbReference type="ARBA" id="ARBA00023136"/>
    </source>
</evidence>